<reference evidence="1 2" key="1">
    <citation type="submission" date="2022-03" db="EMBL/GenBank/DDBJ databases">
        <title>Novel taxa within the pig intestine.</title>
        <authorList>
            <person name="Wylensek D."/>
            <person name="Bishof K."/>
            <person name="Afrizal A."/>
            <person name="Clavel T."/>
        </authorList>
    </citation>
    <scope>NUCLEOTIDE SEQUENCE [LARGE SCALE GENOMIC DNA]</scope>
    <source>
        <strain evidence="1 2">Cla-KB-P134</strain>
    </source>
</reference>
<sequence length="57" mass="6946">MAIRQKLSDEDRDELTKDVNDLDKVYLEKMKKEGIDPKWMEQFRDLSLEMDKNKKEK</sequence>
<accession>A0ABU4WLL2</accession>
<evidence type="ECO:0008006" key="3">
    <source>
        <dbReference type="Google" id="ProtNLM"/>
    </source>
</evidence>
<evidence type="ECO:0000313" key="2">
    <source>
        <dbReference type="Proteomes" id="UP001285244"/>
    </source>
</evidence>
<keyword evidence="2" id="KW-1185">Reference proteome</keyword>
<dbReference type="Proteomes" id="UP001285244">
    <property type="component" value="Unassembled WGS sequence"/>
</dbReference>
<organism evidence="1 2">
    <name type="scientific">Absicoccus intestinalis</name>
    <dbReference type="NCBI Taxonomy" id="2926319"/>
    <lineage>
        <taxon>Bacteria</taxon>
        <taxon>Bacillati</taxon>
        <taxon>Bacillota</taxon>
        <taxon>Erysipelotrichia</taxon>
        <taxon>Erysipelotrichales</taxon>
        <taxon>Erysipelotrichaceae</taxon>
        <taxon>Absicoccus</taxon>
    </lineage>
</organism>
<comment type="caution">
    <text evidence="1">The sequence shown here is derived from an EMBL/GenBank/DDBJ whole genome shotgun (WGS) entry which is preliminary data.</text>
</comment>
<evidence type="ECO:0000313" key="1">
    <source>
        <dbReference type="EMBL" id="MDX8417437.1"/>
    </source>
</evidence>
<protein>
    <recommendedName>
        <fullName evidence="3">Antitoxin</fullName>
    </recommendedName>
</protein>
<gene>
    <name evidence="1" type="ORF">MOZ64_06235</name>
</gene>
<proteinExistence type="predicted"/>
<name>A0ABU4WLL2_9FIRM</name>
<dbReference type="EMBL" id="JALBUS010000007">
    <property type="protein sequence ID" value="MDX8417437.1"/>
    <property type="molecule type" value="Genomic_DNA"/>
</dbReference>
<dbReference type="RefSeq" id="WP_320325732.1">
    <property type="nucleotide sequence ID" value="NZ_JALBUS010000007.1"/>
</dbReference>